<dbReference type="Proteomes" id="UP000265566">
    <property type="component" value="Chromosome 7"/>
</dbReference>
<sequence length="65" mass="7699">MRIKCYFCDKYGHDESICHVKKKFIKQNNLNLSSERSHLNRSESSQKAGKAKKTCFYCNKSDHKR</sequence>
<protein>
    <submittedName>
        <fullName evidence="1">Putative transcription factor interactor and regulator CCHC(Zn) family</fullName>
    </submittedName>
</protein>
<accession>A0A396GZP9</accession>
<dbReference type="Gramene" id="rna39102">
    <property type="protein sequence ID" value="RHN44924.1"/>
    <property type="gene ID" value="gene39102"/>
</dbReference>
<dbReference type="Gene3D" id="4.10.60.10">
    <property type="entry name" value="Zinc finger, CCHC-type"/>
    <property type="match status" value="1"/>
</dbReference>
<dbReference type="EMBL" id="PSQE01000007">
    <property type="protein sequence ID" value="RHN44924.1"/>
    <property type="molecule type" value="Genomic_DNA"/>
</dbReference>
<organism evidence="1">
    <name type="scientific">Medicago truncatula</name>
    <name type="common">Barrel medic</name>
    <name type="synonym">Medicago tribuloides</name>
    <dbReference type="NCBI Taxonomy" id="3880"/>
    <lineage>
        <taxon>Eukaryota</taxon>
        <taxon>Viridiplantae</taxon>
        <taxon>Streptophyta</taxon>
        <taxon>Embryophyta</taxon>
        <taxon>Tracheophyta</taxon>
        <taxon>Spermatophyta</taxon>
        <taxon>Magnoliopsida</taxon>
        <taxon>eudicotyledons</taxon>
        <taxon>Gunneridae</taxon>
        <taxon>Pentapetalae</taxon>
        <taxon>rosids</taxon>
        <taxon>fabids</taxon>
        <taxon>Fabales</taxon>
        <taxon>Fabaceae</taxon>
        <taxon>Papilionoideae</taxon>
        <taxon>50 kb inversion clade</taxon>
        <taxon>NPAAA clade</taxon>
        <taxon>Hologalegina</taxon>
        <taxon>IRL clade</taxon>
        <taxon>Trifolieae</taxon>
        <taxon>Medicago</taxon>
    </lineage>
</organism>
<evidence type="ECO:0000313" key="1">
    <source>
        <dbReference type="EMBL" id="RHN44924.1"/>
    </source>
</evidence>
<proteinExistence type="predicted"/>
<gene>
    <name evidence="1" type="ORF">MtrunA17_Chr7g0224651</name>
</gene>
<name>A0A396GZP9_MEDTR</name>
<reference evidence="1" key="1">
    <citation type="journal article" date="2018" name="Nat. Plants">
        <title>Whole-genome landscape of Medicago truncatula symbiotic genes.</title>
        <authorList>
            <person name="Pecrix Y."/>
            <person name="Gamas P."/>
            <person name="Carrere S."/>
        </authorList>
    </citation>
    <scope>NUCLEOTIDE SEQUENCE</scope>
    <source>
        <tissue evidence="1">Leaves</tissue>
    </source>
</reference>
<dbReference type="AlphaFoldDB" id="A0A396GZP9"/>
<comment type="caution">
    <text evidence="1">The sequence shown here is derived from an EMBL/GenBank/DDBJ whole genome shotgun (WGS) entry which is preliminary data.</text>
</comment>